<protein>
    <submittedName>
        <fullName evidence="1">Uncharacterized protein</fullName>
    </submittedName>
</protein>
<evidence type="ECO:0000313" key="2">
    <source>
        <dbReference type="Proteomes" id="UP001396334"/>
    </source>
</evidence>
<sequence length="78" mass="9108">MESMGKMKTSWDLYVEEALPKLESRNMFTPLRPMNISIAGQGEGAQTKFDEDEYETYDGIRPWDRLAAQIELPETFFR</sequence>
<dbReference type="EMBL" id="JBBPBN010000146">
    <property type="protein sequence ID" value="KAK8975392.1"/>
    <property type="molecule type" value="Genomic_DNA"/>
</dbReference>
<gene>
    <name evidence="1" type="ORF">V6N11_057486</name>
</gene>
<evidence type="ECO:0000313" key="1">
    <source>
        <dbReference type="EMBL" id="KAK8975392.1"/>
    </source>
</evidence>
<keyword evidence="2" id="KW-1185">Reference proteome</keyword>
<comment type="caution">
    <text evidence="1">The sequence shown here is derived from an EMBL/GenBank/DDBJ whole genome shotgun (WGS) entry which is preliminary data.</text>
</comment>
<dbReference type="Proteomes" id="UP001396334">
    <property type="component" value="Unassembled WGS sequence"/>
</dbReference>
<name>A0ABR2NHD1_9ROSI</name>
<proteinExistence type="predicted"/>
<organism evidence="1 2">
    <name type="scientific">Hibiscus sabdariffa</name>
    <name type="common">roselle</name>
    <dbReference type="NCBI Taxonomy" id="183260"/>
    <lineage>
        <taxon>Eukaryota</taxon>
        <taxon>Viridiplantae</taxon>
        <taxon>Streptophyta</taxon>
        <taxon>Embryophyta</taxon>
        <taxon>Tracheophyta</taxon>
        <taxon>Spermatophyta</taxon>
        <taxon>Magnoliopsida</taxon>
        <taxon>eudicotyledons</taxon>
        <taxon>Gunneridae</taxon>
        <taxon>Pentapetalae</taxon>
        <taxon>rosids</taxon>
        <taxon>malvids</taxon>
        <taxon>Malvales</taxon>
        <taxon>Malvaceae</taxon>
        <taxon>Malvoideae</taxon>
        <taxon>Hibiscus</taxon>
    </lineage>
</organism>
<reference evidence="1 2" key="1">
    <citation type="journal article" date="2024" name="G3 (Bethesda)">
        <title>Genome assembly of Hibiscus sabdariffa L. provides insights into metabolisms of medicinal natural products.</title>
        <authorList>
            <person name="Kim T."/>
        </authorList>
    </citation>
    <scope>NUCLEOTIDE SEQUENCE [LARGE SCALE GENOMIC DNA]</scope>
    <source>
        <strain evidence="1">TK-2024</strain>
        <tissue evidence="1">Old leaves</tissue>
    </source>
</reference>
<accession>A0ABR2NHD1</accession>